<comment type="caution">
    <text evidence="3">The sequence shown here is derived from an EMBL/GenBank/DDBJ whole genome shotgun (WGS) entry which is preliminary data.</text>
</comment>
<organism evidence="3 4">
    <name type="scientific">Deinococcus koreensis</name>
    <dbReference type="NCBI Taxonomy" id="2054903"/>
    <lineage>
        <taxon>Bacteria</taxon>
        <taxon>Thermotogati</taxon>
        <taxon>Deinococcota</taxon>
        <taxon>Deinococci</taxon>
        <taxon>Deinococcales</taxon>
        <taxon>Deinococcaceae</taxon>
        <taxon>Deinococcus</taxon>
    </lineage>
</organism>
<dbReference type="AlphaFoldDB" id="A0A2K3UV67"/>
<dbReference type="SUPFAM" id="SSF52172">
    <property type="entry name" value="CheY-like"/>
    <property type="match status" value="1"/>
</dbReference>
<dbReference type="GO" id="GO:0000160">
    <property type="term" value="P:phosphorelay signal transduction system"/>
    <property type="evidence" value="ECO:0007669"/>
    <property type="project" value="InterPro"/>
</dbReference>
<name>A0A2K3UV67_9DEIO</name>
<dbReference type="Proteomes" id="UP000236379">
    <property type="component" value="Unassembled WGS sequence"/>
</dbReference>
<dbReference type="EMBL" id="PPPD01000001">
    <property type="protein sequence ID" value="PNY80435.1"/>
    <property type="molecule type" value="Genomic_DNA"/>
</dbReference>
<dbReference type="InterPro" id="IPR001789">
    <property type="entry name" value="Sig_transdc_resp-reg_receiver"/>
</dbReference>
<protein>
    <submittedName>
        <fullName evidence="3">Response regulator</fullName>
    </submittedName>
</protein>
<evidence type="ECO:0000259" key="2">
    <source>
        <dbReference type="PROSITE" id="PS50110"/>
    </source>
</evidence>
<keyword evidence="4" id="KW-1185">Reference proteome</keyword>
<dbReference type="PANTHER" id="PTHR44520">
    <property type="entry name" value="RESPONSE REGULATOR RCP1-RELATED"/>
    <property type="match status" value="1"/>
</dbReference>
<dbReference type="InterPro" id="IPR011006">
    <property type="entry name" value="CheY-like_superfamily"/>
</dbReference>
<dbReference type="PANTHER" id="PTHR44520:SF2">
    <property type="entry name" value="RESPONSE REGULATOR RCP1"/>
    <property type="match status" value="1"/>
</dbReference>
<dbReference type="SMART" id="SM00448">
    <property type="entry name" value="REC"/>
    <property type="match status" value="1"/>
</dbReference>
<sequence length="147" mass="16214">MSESLSILVVDDSSADLMLAREVFSEYHAWVSIETCEGGAQALAHLRDPGRALPDMVILDLNMPGVSGFDVLREMKEDPLLRPIPVVVLSTSASPADIQRAYALYANAYMVKTENFTAFLAQVEDLLHFWRHSKMNRRAASSGESTA</sequence>
<feature type="domain" description="Response regulatory" evidence="2">
    <location>
        <begin position="6"/>
        <end position="127"/>
    </location>
</feature>
<dbReference type="Pfam" id="PF00072">
    <property type="entry name" value="Response_reg"/>
    <property type="match status" value="1"/>
</dbReference>
<feature type="modified residue" description="4-aspartylphosphate" evidence="1">
    <location>
        <position position="60"/>
    </location>
</feature>
<accession>A0A2K3UV67</accession>
<dbReference type="CDD" id="cd17557">
    <property type="entry name" value="REC_Rcp-like"/>
    <property type="match status" value="1"/>
</dbReference>
<proteinExistence type="predicted"/>
<dbReference type="RefSeq" id="WP_103310091.1">
    <property type="nucleotide sequence ID" value="NZ_PPPD01000001.1"/>
</dbReference>
<evidence type="ECO:0000313" key="3">
    <source>
        <dbReference type="EMBL" id="PNY80435.1"/>
    </source>
</evidence>
<dbReference type="OrthoDB" id="9785718at2"/>
<reference evidence="3 4" key="1">
    <citation type="submission" date="2018-01" db="EMBL/GenBank/DDBJ databases">
        <title>Deinococcus koreensis sp. nov., a radiation-resistant bacterium isolated from river water.</title>
        <authorList>
            <person name="Choi A."/>
        </authorList>
    </citation>
    <scope>NUCLEOTIDE SEQUENCE [LARGE SCALE GENOMIC DNA]</scope>
    <source>
        <strain evidence="3 4">SJW1-2</strain>
    </source>
</reference>
<dbReference type="InterPro" id="IPR052893">
    <property type="entry name" value="TCS_response_regulator"/>
</dbReference>
<dbReference type="PROSITE" id="PS50110">
    <property type="entry name" value="RESPONSE_REGULATORY"/>
    <property type="match status" value="1"/>
</dbReference>
<gene>
    <name evidence="3" type="ORF">CVO96_02780</name>
</gene>
<dbReference type="Gene3D" id="3.40.50.2300">
    <property type="match status" value="1"/>
</dbReference>
<keyword evidence="1" id="KW-0597">Phosphoprotein</keyword>
<evidence type="ECO:0000313" key="4">
    <source>
        <dbReference type="Proteomes" id="UP000236379"/>
    </source>
</evidence>
<evidence type="ECO:0000256" key="1">
    <source>
        <dbReference type="PROSITE-ProRule" id="PRU00169"/>
    </source>
</evidence>